<dbReference type="EMBL" id="PPSL01000003">
    <property type="protein sequence ID" value="PQJ10595.1"/>
    <property type="molecule type" value="Genomic_DNA"/>
</dbReference>
<protein>
    <submittedName>
        <fullName evidence="2">GLPGLI family protein</fullName>
    </submittedName>
</protein>
<accession>A0A2S7SVG3</accession>
<organism evidence="2 3">
    <name type="scientific">Flavipsychrobacter stenotrophus</name>
    <dbReference type="NCBI Taxonomy" id="2077091"/>
    <lineage>
        <taxon>Bacteria</taxon>
        <taxon>Pseudomonadati</taxon>
        <taxon>Bacteroidota</taxon>
        <taxon>Chitinophagia</taxon>
        <taxon>Chitinophagales</taxon>
        <taxon>Chitinophagaceae</taxon>
        <taxon>Flavipsychrobacter</taxon>
    </lineage>
</organism>
<evidence type="ECO:0000313" key="2">
    <source>
        <dbReference type="EMBL" id="PQJ10595.1"/>
    </source>
</evidence>
<comment type="caution">
    <text evidence="2">The sequence shown here is derived from an EMBL/GenBank/DDBJ whole genome shotgun (WGS) entry which is preliminary data.</text>
</comment>
<reference evidence="2 3" key="1">
    <citation type="submission" date="2018-01" db="EMBL/GenBank/DDBJ databases">
        <title>A novel member of the phylum Bacteroidetes isolated from glacier ice.</title>
        <authorList>
            <person name="Liu Q."/>
            <person name="Xin Y.-H."/>
        </authorList>
    </citation>
    <scope>NUCLEOTIDE SEQUENCE [LARGE SCALE GENOMIC DNA]</scope>
    <source>
        <strain evidence="2 3">RB1R16</strain>
    </source>
</reference>
<proteinExistence type="predicted"/>
<keyword evidence="1" id="KW-0732">Signal</keyword>
<evidence type="ECO:0000256" key="1">
    <source>
        <dbReference type="SAM" id="SignalP"/>
    </source>
</evidence>
<dbReference type="Proteomes" id="UP000239872">
    <property type="component" value="Unassembled WGS sequence"/>
</dbReference>
<dbReference type="NCBIfam" id="TIGR01200">
    <property type="entry name" value="GLPGLI"/>
    <property type="match status" value="1"/>
</dbReference>
<keyword evidence="3" id="KW-1185">Reference proteome</keyword>
<dbReference type="InterPro" id="IPR005901">
    <property type="entry name" value="GLPGLI"/>
</dbReference>
<name>A0A2S7SVG3_9BACT</name>
<feature type="signal peptide" evidence="1">
    <location>
        <begin position="1"/>
        <end position="33"/>
    </location>
</feature>
<dbReference type="AlphaFoldDB" id="A0A2S7SVG3"/>
<feature type="chain" id="PRO_5015717204" evidence="1">
    <location>
        <begin position="34"/>
        <end position="258"/>
    </location>
</feature>
<sequence>MIPQSVNSLKSTKMKSLLIILHIVLLSAMSAKAQFITSGKIEYERKINIHAQMEEMEDNEWIQKIKSQMPKFTSAYFDMVFDTGRVSYKPGRESPNPIKMFGNGPATENIVYTDLTGKHVKSMKTVYEQKFLVQDTLRTLKWKEKDEIRMIAGYKCHKAVSIICDSVYVVAFYAEDLPVTGGPEMFCGLPGMILELAVPRLHTTWVATKVEQKTLADADFVIPEKGKKVTQDAMQETIKESFKSWGKSATRNMWWTVL</sequence>
<dbReference type="Pfam" id="PF09697">
    <property type="entry name" value="Porph_ging"/>
    <property type="match status" value="1"/>
</dbReference>
<evidence type="ECO:0000313" key="3">
    <source>
        <dbReference type="Proteomes" id="UP000239872"/>
    </source>
</evidence>
<gene>
    <name evidence="2" type="ORF">CJD36_011525</name>
</gene>